<reference evidence="1" key="1">
    <citation type="journal article" date="2020" name="Cell">
        <title>Large-Scale Comparative Analyses of Tick Genomes Elucidate Their Genetic Diversity and Vector Capacities.</title>
        <authorList>
            <consortium name="Tick Genome and Microbiome Consortium (TIGMIC)"/>
            <person name="Jia N."/>
            <person name="Wang J."/>
            <person name="Shi W."/>
            <person name="Du L."/>
            <person name="Sun Y."/>
            <person name="Zhan W."/>
            <person name="Jiang J.F."/>
            <person name="Wang Q."/>
            <person name="Zhang B."/>
            <person name="Ji P."/>
            <person name="Bell-Sakyi L."/>
            <person name="Cui X.M."/>
            <person name="Yuan T.T."/>
            <person name="Jiang B.G."/>
            <person name="Yang W.F."/>
            <person name="Lam T.T."/>
            <person name="Chang Q.C."/>
            <person name="Ding S.J."/>
            <person name="Wang X.J."/>
            <person name="Zhu J.G."/>
            <person name="Ruan X.D."/>
            <person name="Zhao L."/>
            <person name="Wei J.T."/>
            <person name="Ye R.Z."/>
            <person name="Que T.C."/>
            <person name="Du C.H."/>
            <person name="Zhou Y.H."/>
            <person name="Cheng J.X."/>
            <person name="Dai P.F."/>
            <person name="Guo W.B."/>
            <person name="Han X.H."/>
            <person name="Huang E.J."/>
            <person name="Li L.F."/>
            <person name="Wei W."/>
            <person name="Gao Y.C."/>
            <person name="Liu J.Z."/>
            <person name="Shao H.Z."/>
            <person name="Wang X."/>
            <person name="Wang C.C."/>
            <person name="Yang T.C."/>
            <person name="Huo Q.B."/>
            <person name="Li W."/>
            <person name="Chen H.Y."/>
            <person name="Chen S.E."/>
            <person name="Zhou L.G."/>
            <person name="Ni X.B."/>
            <person name="Tian J.H."/>
            <person name="Sheng Y."/>
            <person name="Liu T."/>
            <person name="Pan Y.S."/>
            <person name="Xia L.Y."/>
            <person name="Li J."/>
            <person name="Zhao F."/>
            <person name="Cao W.C."/>
        </authorList>
    </citation>
    <scope>NUCLEOTIDE SEQUENCE</scope>
    <source>
        <strain evidence="1">Rmic-2018</strain>
    </source>
</reference>
<dbReference type="EMBL" id="JABSTU010000001">
    <property type="protein sequence ID" value="KAH8038347.1"/>
    <property type="molecule type" value="Genomic_DNA"/>
</dbReference>
<reference evidence="1" key="2">
    <citation type="submission" date="2021-09" db="EMBL/GenBank/DDBJ databases">
        <authorList>
            <person name="Jia N."/>
            <person name="Wang J."/>
            <person name="Shi W."/>
            <person name="Du L."/>
            <person name="Sun Y."/>
            <person name="Zhan W."/>
            <person name="Jiang J."/>
            <person name="Wang Q."/>
            <person name="Zhang B."/>
            <person name="Ji P."/>
            <person name="Sakyi L.B."/>
            <person name="Cui X."/>
            <person name="Yuan T."/>
            <person name="Jiang B."/>
            <person name="Yang W."/>
            <person name="Lam T.T.-Y."/>
            <person name="Chang Q."/>
            <person name="Ding S."/>
            <person name="Wang X."/>
            <person name="Zhu J."/>
            <person name="Ruan X."/>
            <person name="Zhao L."/>
            <person name="Wei J."/>
            <person name="Que T."/>
            <person name="Du C."/>
            <person name="Cheng J."/>
            <person name="Dai P."/>
            <person name="Han X."/>
            <person name="Huang E."/>
            <person name="Gao Y."/>
            <person name="Liu J."/>
            <person name="Shao H."/>
            <person name="Ye R."/>
            <person name="Li L."/>
            <person name="Wei W."/>
            <person name="Wang X."/>
            <person name="Wang C."/>
            <person name="Huo Q."/>
            <person name="Li W."/>
            <person name="Guo W."/>
            <person name="Chen H."/>
            <person name="Chen S."/>
            <person name="Zhou L."/>
            <person name="Zhou L."/>
            <person name="Ni X."/>
            <person name="Tian J."/>
            <person name="Zhou Y."/>
            <person name="Sheng Y."/>
            <person name="Liu T."/>
            <person name="Pan Y."/>
            <person name="Xia L."/>
            <person name="Li J."/>
            <person name="Zhao F."/>
            <person name="Cao W."/>
        </authorList>
    </citation>
    <scope>NUCLEOTIDE SEQUENCE</scope>
    <source>
        <strain evidence="1">Rmic-2018</strain>
        <tissue evidence="1">Larvae</tissue>
    </source>
</reference>
<proteinExistence type="predicted"/>
<evidence type="ECO:0000313" key="1">
    <source>
        <dbReference type="EMBL" id="KAH8038347.1"/>
    </source>
</evidence>
<dbReference type="Proteomes" id="UP000821866">
    <property type="component" value="Chromosome 1"/>
</dbReference>
<dbReference type="VEuPathDB" id="VectorBase:LOC119159479"/>
<keyword evidence="2" id="KW-1185">Reference proteome</keyword>
<dbReference type="AlphaFoldDB" id="A0A9J6EV17"/>
<comment type="caution">
    <text evidence="1">The sequence shown here is derived from an EMBL/GenBank/DDBJ whole genome shotgun (WGS) entry which is preliminary data.</text>
</comment>
<protein>
    <submittedName>
        <fullName evidence="1">Uncharacterized protein</fullName>
    </submittedName>
</protein>
<gene>
    <name evidence="1" type="ORF">HPB51_001130</name>
</gene>
<organism evidence="1 2">
    <name type="scientific">Rhipicephalus microplus</name>
    <name type="common">Cattle tick</name>
    <name type="synonym">Boophilus microplus</name>
    <dbReference type="NCBI Taxonomy" id="6941"/>
    <lineage>
        <taxon>Eukaryota</taxon>
        <taxon>Metazoa</taxon>
        <taxon>Ecdysozoa</taxon>
        <taxon>Arthropoda</taxon>
        <taxon>Chelicerata</taxon>
        <taxon>Arachnida</taxon>
        <taxon>Acari</taxon>
        <taxon>Parasitiformes</taxon>
        <taxon>Ixodida</taxon>
        <taxon>Ixodoidea</taxon>
        <taxon>Ixodidae</taxon>
        <taxon>Rhipicephalinae</taxon>
        <taxon>Rhipicephalus</taxon>
        <taxon>Boophilus</taxon>
    </lineage>
</organism>
<sequence>MYLLETSVRKHVQSVDMPTEEGRGDADVTFGHYFSTGTATMGAMELSCDSEEGHNTKFNKDILEATDPNGDVISVWCRQMSEDSGFCTMCNQTIACKQHGVSAIMRHATNKRHIEATRQHRDASGPTKKTVNHPVVLGLHTKNGDLAI</sequence>
<accession>A0A9J6EV17</accession>
<evidence type="ECO:0000313" key="2">
    <source>
        <dbReference type="Proteomes" id="UP000821866"/>
    </source>
</evidence>
<name>A0A9J6EV17_RHIMP</name>